<proteinExistence type="predicted"/>
<feature type="region of interest" description="Disordered" evidence="1">
    <location>
        <begin position="20"/>
        <end position="48"/>
    </location>
</feature>
<sequence>MQDAPEDLEEEKHIILHIYPEDPLTPPPLEEPEENPKLWQEPEHEADKPLVNRSRDSWNAAHKLVASAAESEAIGSLPSFLLCCVPRNPD</sequence>
<organism evidence="2 3">
    <name type="scientific">Chelonia mydas</name>
    <name type="common">Green sea-turtle</name>
    <name type="synonym">Chelonia agassizi</name>
    <dbReference type="NCBI Taxonomy" id="8469"/>
    <lineage>
        <taxon>Eukaryota</taxon>
        <taxon>Metazoa</taxon>
        <taxon>Chordata</taxon>
        <taxon>Craniata</taxon>
        <taxon>Vertebrata</taxon>
        <taxon>Euteleostomi</taxon>
        <taxon>Archelosauria</taxon>
        <taxon>Testudinata</taxon>
        <taxon>Testudines</taxon>
        <taxon>Cryptodira</taxon>
        <taxon>Durocryptodira</taxon>
        <taxon>Americhelydia</taxon>
        <taxon>Chelonioidea</taxon>
        <taxon>Cheloniidae</taxon>
        <taxon>Chelonia</taxon>
    </lineage>
</organism>
<keyword evidence="3" id="KW-1185">Reference proteome</keyword>
<protein>
    <submittedName>
        <fullName evidence="2">Uncharacterized protein</fullName>
    </submittedName>
</protein>
<name>M7ALV2_CHEMY</name>
<accession>M7ALV2</accession>
<evidence type="ECO:0000313" key="2">
    <source>
        <dbReference type="EMBL" id="EMP25459.1"/>
    </source>
</evidence>
<evidence type="ECO:0000313" key="3">
    <source>
        <dbReference type="Proteomes" id="UP000031443"/>
    </source>
</evidence>
<dbReference type="Proteomes" id="UP000031443">
    <property type="component" value="Unassembled WGS sequence"/>
</dbReference>
<feature type="compositionally biased region" description="Basic and acidic residues" evidence="1">
    <location>
        <begin position="34"/>
        <end position="48"/>
    </location>
</feature>
<dbReference type="EMBL" id="KB589771">
    <property type="protein sequence ID" value="EMP25459.1"/>
    <property type="molecule type" value="Genomic_DNA"/>
</dbReference>
<dbReference type="AlphaFoldDB" id="M7ALV2"/>
<reference evidence="3" key="1">
    <citation type="journal article" date="2013" name="Nat. Genet.">
        <title>The draft genomes of soft-shell turtle and green sea turtle yield insights into the development and evolution of the turtle-specific body plan.</title>
        <authorList>
            <person name="Wang Z."/>
            <person name="Pascual-Anaya J."/>
            <person name="Zadissa A."/>
            <person name="Li W."/>
            <person name="Niimura Y."/>
            <person name="Huang Z."/>
            <person name="Li C."/>
            <person name="White S."/>
            <person name="Xiong Z."/>
            <person name="Fang D."/>
            <person name="Wang B."/>
            <person name="Ming Y."/>
            <person name="Chen Y."/>
            <person name="Zheng Y."/>
            <person name="Kuraku S."/>
            <person name="Pignatelli M."/>
            <person name="Herrero J."/>
            <person name="Beal K."/>
            <person name="Nozawa M."/>
            <person name="Li Q."/>
            <person name="Wang J."/>
            <person name="Zhang H."/>
            <person name="Yu L."/>
            <person name="Shigenobu S."/>
            <person name="Wang J."/>
            <person name="Liu J."/>
            <person name="Flicek P."/>
            <person name="Searle S."/>
            <person name="Wang J."/>
            <person name="Kuratani S."/>
            <person name="Yin Y."/>
            <person name="Aken B."/>
            <person name="Zhang G."/>
            <person name="Irie N."/>
        </authorList>
    </citation>
    <scope>NUCLEOTIDE SEQUENCE [LARGE SCALE GENOMIC DNA]</scope>
</reference>
<gene>
    <name evidence="2" type="ORF">UY3_17479</name>
</gene>
<evidence type="ECO:0000256" key="1">
    <source>
        <dbReference type="SAM" id="MobiDB-lite"/>
    </source>
</evidence>